<dbReference type="EMBL" id="PITJ01000134">
    <property type="protein sequence ID" value="TBU04444.1"/>
    <property type="molecule type" value="Genomic_DNA"/>
</dbReference>
<dbReference type="EMBL" id="PITJ01000197">
    <property type="protein sequence ID" value="TBU04004.1"/>
    <property type="molecule type" value="Genomic_DNA"/>
</dbReference>
<evidence type="ECO:0000313" key="2">
    <source>
        <dbReference type="EMBL" id="TBU04444.1"/>
    </source>
</evidence>
<accession>A0A4Q9L8S2</accession>
<dbReference type="SUPFAM" id="SSF52047">
    <property type="entry name" value="RNI-like"/>
    <property type="match status" value="1"/>
</dbReference>
<proteinExistence type="predicted"/>
<protein>
    <submittedName>
        <fullName evidence="1">Uncharacterized protein</fullName>
    </submittedName>
</protein>
<dbReference type="AlphaFoldDB" id="A0A4Q9L8S2"/>
<evidence type="ECO:0000313" key="3">
    <source>
        <dbReference type="Proteomes" id="UP000292362"/>
    </source>
</evidence>
<organism evidence="1 3">
    <name type="scientific">Hamiltosporidium tvaerminnensis</name>
    <dbReference type="NCBI Taxonomy" id="1176355"/>
    <lineage>
        <taxon>Eukaryota</taxon>
        <taxon>Fungi</taxon>
        <taxon>Fungi incertae sedis</taxon>
        <taxon>Microsporidia</taxon>
        <taxon>Dubosqiidae</taxon>
        <taxon>Hamiltosporidium</taxon>
    </lineage>
</organism>
<dbReference type="VEuPathDB" id="MicrosporidiaDB:CWI37_0197p0010"/>
<dbReference type="VEuPathDB" id="MicrosporidiaDB:CWI37_0134p0010"/>
<comment type="caution">
    <text evidence="1">The sequence shown here is derived from an EMBL/GenBank/DDBJ whole genome shotgun (WGS) entry which is preliminary data.</text>
</comment>
<dbReference type="Proteomes" id="UP000292362">
    <property type="component" value="Unassembled WGS sequence"/>
</dbReference>
<evidence type="ECO:0000313" key="1">
    <source>
        <dbReference type="EMBL" id="TBU04004.1"/>
    </source>
</evidence>
<name>A0A4Q9L8S2_9MICR</name>
<sequence length="319" mass="38731">MIKDNNRDFYLKLLDSDKFMNKVKIIEYSKFRSFYLEYKCFYDYNGCFCNISITLDELHAKKFTYKDNIFKKRYKRNYVFNVDGLESLEISFSDLFIENKICDKNESVKYFRFTPKNIADYHYVYELINIMVCLKEVYFDAIVNLKLSRSVTRIFYITELYLRNVGRTMYFLKLSENNQNFDFRTTNEDNLDSECKLHMCDFSIDNSNVKTFSNLTNLKELNVHSIKFQNIYFSDLFCTSQKYNIKRLEFNKIKIFKRDLIFIANLEHIKELKFLICDIYQETYQNIKMLFITKFYIELRYYGGDENISEEFIQSLKDV</sequence>
<reference evidence="1 3" key="1">
    <citation type="submission" date="2017-12" db="EMBL/GenBank/DDBJ databases">
        <authorList>
            <person name="Pombert J.-F."/>
            <person name="Haag K.L."/>
            <person name="Ebert D."/>
        </authorList>
    </citation>
    <scope>NUCLEOTIDE SEQUENCE [LARGE SCALE GENOMIC DNA]</scope>
    <source>
        <strain evidence="1">FI-OER-3-3</strain>
    </source>
</reference>
<gene>
    <name evidence="2" type="ORF">CWI37_0134p0010</name>
    <name evidence="1" type="ORF">CWI37_0197p0010</name>
</gene>